<evidence type="ECO:0000256" key="3">
    <source>
        <dbReference type="ARBA" id="ARBA00022475"/>
    </source>
</evidence>
<feature type="transmembrane region" description="Helical" evidence="7">
    <location>
        <begin position="100"/>
        <end position="121"/>
    </location>
</feature>
<dbReference type="InterPro" id="IPR035906">
    <property type="entry name" value="MetI-like_sf"/>
</dbReference>
<feature type="transmembrane region" description="Helical" evidence="7">
    <location>
        <begin position="34"/>
        <end position="54"/>
    </location>
</feature>
<feature type="compositionally biased region" description="Low complexity" evidence="8">
    <location>
        <begin position="1"/>
        <end position="23"/>
    </location>
</feature>
<evidence type="ECO:0000256" key="1">
    <source>
        <dbReference type="ARBA" id="ARBA00004651"/>
    </source>
</evidence>
<feature type="transmembrane region" description="Helical" evidence="7">
    <location>
        <begin position="293"/>
        <end position="312"/>
    </location>
</feature>
<comment type="subcellular location">
    <subcellularLocation>
        <location evidence="1 7">Cell membrane</location>
        <topology evidence="1 7">Multi-pass membrane protein</topology>
    </subcellularLocation>
</comment>
<dbReference type="Gene3D" id="1.10.3720.10">
    <property type="entry name" value="MetI-like"/>
    <property type="match status" value="1"/>
</dbReference>
<protein>
    <submittedName>
        <fullName evidence="10">Sugar ABC transporter permease</fullName>
    </submittedName>
</protein>
<evidence type="ECO:0000256" key="2">
    <source>
        <dbReference type="ARBA" id="ARBA00022448"/>
    </source>
</evidence>
<evidence type="ECO:0000256" key="5">
    <source>
        <dbReference type="ARBA" id="ARBA00022989"/>
    </source>
</evidence>
<accession>A0A3S0Y2M1</accession>
<feature type="domain" description="ABC transmembrane type-1" evidence="9">
    <location>
        <begin position="96"/>
        <end position="309"/>
    </location>
</feature>
<dbReference type="PANTHER" id="PTHR43005:SF1">
    <property type="entry name" value="SPERMIDINE_PUTRESCINE TRANSPORT SYSTEM PERMEASE PROTEIN"/>
    <property type="match status" value="1"/>
</dbReference>
<proteinExistence type="inferred from homology"/>
<comment type="caution">
    <text evidence="10">The sequence shown here is derived from an EMBL/GenBank/DDBJ whole genome shotgun (WGS) entry which is preliminary data.</text>
</comment>
<dbReference type="PANTHER" id="PTHR43005">
    <property type="entry name" value="BLR7065 PROTEIN"/>
    <property type="match status" value="1"/>
</dbReference>
<dbReference type="CDD" id="cd06261">
    <property type="entry name" value="TM_PBP2"/>
    <property type="match status" value="1"/>
</dbReference>
<dbReference type="InterPro" id="IPR000515">
    <property type="entry name" value="MetI-like"/>
</dbReference>
<dbReference type="Proteomes" id="UP000274909">
    <property type="component" value="Unassembled WGS sequence"/>
</dbReference>
<dbReference type="AlphaFoldDB" id="A0A3S0Y2M1"/>
<feature type="region of interest" description="Disordered" evidence="8">
    <location>
        <begin position="1"/>
        <end position="26"/>
    </location>
</feature>
<evidence type="ECO:0000313" key="10">
    <source>
        <dbReference type="EMBL" id="RUR03272.1"/>
    </source>
</evidence>
<dbReference type="Pfam" id="PF00528">
    <property type="entry name" value="BPD_transp_1"/>
    <property type="match status" value="1"/>
</dbReference>
<evidence type="ECO:0000256" key="6">
    <source>
        <dbReference type="ARBA" id="ARBA00023136"/>
    </source>
</evidence>
<keyword evidence="5 7" id="KW-1133">Transmembrane helix</keyword>
<keyword evidence="3" id="KW-1003">Cell membrane</keyword>
<keyword evidence="6 7" id="KW-0472">Membrane</keyword>
<evidence type="ECO:0000256" key="4">
    <source>
        <dbReference type="ARBA" id="ARBA00022692"/>
    </source>
</evidence>
<evidence type="ECO:0000256" key="8">
    <source>
        <dbReference type="SAM" id="MobiDB-lite"/>
    </source>
</evidence>
<evidence type="ECO:0000256" key="7">
    <source>
        <dbReference type="RuleBase" id="RU363032"/>
    </source>
</evidence>
<organism evidence="10 11">
    <name type="scientific">Labedella endophytica</name>
    <dbReference type="NCBI Taxonomy" id="1523160"/>
    <lineage>
        <taxon>Bacteria</taxon>
        <taxon>Bacillati</taxon>
        <taxon>Actinomycetota</taxon>
        <taxon>Actinomycetes</taxon>
        <taxon>Micrococcales</taxon>
        <taxon>Microbacteriaceae</taxon>
        <taxon>Labedella</taxon>
    </lineage>
</organism>
<dbReference type="SUPFAM" id="SSF161098">
    <property type="entry name" value="MetI-like"/>
    <property type="match status" value="1"/>
</dbReference>
<feature type="transmembrane region" description="Helical" evidence="7">
    <location>
        <begin position="183"/>
        <end position="208"/>
    </location>
</feature>
<comment type="similarity">
    <text evidence="7">Belongs to the binding-protein-dependent transport system permease family.</text>
</comment>
<keyword evidence="4 7" id="KW-0812">Transmembrane</keyword>
<evidence type="ECO:0000313" key="11">
    <source>
        <dbReference type="Proteomes" id="UP000274909"/>
    </source>
</evidence>
<keyword evidence="2 7" id="KW-0813">Transport</keyword>
<gene>
    <name evidence="10" type="ORF">ELQ94_01595</name>
</gene>
<evidence type="ECO:0000259" key="9">
    <source>
        <dbReference type="PROSITE" id="PS50928"/>
    </source>
</evidence>
<feature type="transmembrane region" description="Helical" evidence="7">
    <location>
        <begin position="229"/>
        <end position="254"/>
    </location>
</feature>
<sequence length="321" mass="35645">MTTTAPGRRAAEPAAPADPPGGRSNRRAFTRRRALTIGAFLAPAFIAVAVFTYYPMLVGSLGAFRTWTIYNVADQPWSGLDNFRTILADPLFYGTVMNTIVWVVGSIVPQFVIGFALALWMRRKFRFRGLYQALVFFPWAISGFLIGVLFRWMFNSEFGVINDLLLRSGLVESPLPWLASPALAMPAVIIANIWYGVTFFAIMILAALQSVPDELYEAAALDGAGKVRVFWNVTVPYIRTTLALTVLLRTIWIFNFPDLIFGMTAGGPGGRTHIVTSYMIEITQQGEYGRASALGLIVMLVLAIFAVFYLLATREKKEAYR</sequence>
<dbReference type="GO" id="GO:0055085">
    <property type="term" value="P:transmembrane transport"/>
    <property type="evidence" value="ECO:0007669"/>
    <property type="project" value="InterPro"/>
</dbReference>
<dbReference type="RefSeq" id="WP_127046494.1">
    <property type="nucleotide sequence ID" value="NZ_RZGZ01000001.1"/>
</dbReference>
<dbReference type="PROSITE" id="PS50928">
    <property type="entry name" value="ABC_TM1"/>
    <property type="match status" value="1"/>
</dbReference>
<reference evidence="10 11" key="1">
    <citation type="submission" date="2018-12" db="EMBL/GenBank/DDBJ databases">
        <authorList>
            <person name="Li F."/>
        </authorList>
    </citation>
    <scope>NUCLEOTIDE SEQUENCE [LARGE SCALE GENOMIC DNA]</scope>
    <source>
        <strain evidence="10 11">EGI 6500705</strain>
    </source>
</reference>
<feature type="transmembrane region" description="Helical" evidence="7">
    <location>
        <begin position="133"/>
        <end position="154"/>
    </location>
</feature>
<name>A0A3S0Y2M1_9MICO</name>
<dbReference type="GO" id="GO:0005886">
    <property type="term" value="C:plasma membrane"/>
    <property type="evidence" value="ECO:0007669"/>
    <property type="project" value="UniProtKB-SubCell"/>
</dbReference>
<dbReference type="OrthoDB" id="34224at2"/>
<dbReference type="EMBL" id="RZGZ01000001">
    <property type="protein sequence ID" value="RUR03272.1"/>
    <property type="molecule type" value="Genomic_DNA"/>
</dbReference>
<keyword evidence="11" id="KW-1185">Reference proteome</keyword>